<feature type="chain" id="PRO_5006854750" description="Secreted protein" evidence="1">
    <location>
        <begin position="19"/>
        <end position="178"/>
    </location>
</feature>
<dbReference type="Proteomes" id="UP000054771">
    <property type="component" value="Unassembled WGS sequence"/>
</dbReference>
<feature type="signal peptide" evidence="1">
    <location>
        <begin position="1"/>
        <end position="18"/>
    </location>
</feature>
<dbReference type="AlphaFoldDB" id="A0A0U4Z2D7"/>
<evidence type="ECO:0008006" key="4">
    <source>
        <dbReference type="Google" id="ProtNLM"/>
    </source>
</evidence>
<keyword evidence="3" id="KW-1185">Reference proteome</keyword>
<sequence length="178" mass="19093">MQNPLAVVFLAIILGTFAVSHDNLEPGLGSINLYLFEDDWNADVKCADLTPIACLSSRAAIDTSRLHCGRFRSNSLGNLLMGEDKQLSLFTQPEGPTLLGLQSRGPTARWMTIGPNAHANRIPRDFLHVEVPEPGLLAGPGWYISPDPATGNLSLVASEPTADYSKGPLGLCFESHPG</sequence>
<accession>A0A0U4Z2D7</accession>
<proteinExistence type="predicted"/>
<keyword evidence="1" id="KW-0732">Signal</keyword>
<evidence type="ECO:0000256" key="1">
    <source>
        <dbReference type="SAM" id="SignalP"/>
    </source>
</evidence>
<gene>
    <name evidence="2" type="ORF">ASPCAL04969</name>
</gene>
<dbReference type="EMBL" id="CDMC01000004">
    <property type="protein sequence ID" value="CEL03829.1"/>
    <property type="molecule type" value="Genomic_DNA"/>
</dbReference>
<evidence type="ECO:0000313" key="2">
    <source>
        <dbReference type="EMBL" id="CEL03829.1"/>
    </source>
</evidence>
<reference evidence="3" key="1">
    <citation type="journal article" date="2016" name="Genome Announc.">
        <title>Draft genome sequences of fungus Aspergillus calidoustus.</title>
        <authorList>
            <person name="Horn F."/>
            <person name="Linde J."/>
            <person name="Mattern D.J."/>
            <person name="Walther G."/>
            <person name="Guthke R."/>
            <person name="Scherlach K."/>
            <person name="Martin K."/>
            <person name="Brakhage A.A."/>
            <person name="Petzke L."/>
            <person name="Valiante V."/>
        </authorList>
    </citation>
    <scope>NUCLEOTIDE SEQUENCE [LARGE SCALE GENOMIC DNA]</scope>
    <source>
        <strain evidence="3">SF006504</strain>
    </source>
</reference>
<evidence type="ECO:0000313" key="3">
    <source>
        <dbReference type="Proteomes" id="UP000054771"/>
    </source>
</evidence>
<protein>
    <recommendedName>
        <fullName evidence="4">Secreted protein</fullName>
    </recommendedName>
</protein>
<organism evidence="2 3">
    <name type="scientific">Aspergillus calidoustus</name>
    <dbReference type="NCBI Taxonomy" id="454130"/>
    <lineage>
        <taxon>Eukaryota</taxon>
        <taxon>Fungi</taxon>
        <taxon>Dikarya</taxon>
        <taxon>Ascomycota</taxon>
        <taxon>Pezizomycotina</taxon>
        <taxon>Eurotiomycetes</taxon>
        <taxon>Eurotiomycetidae</taxon>
        <taxon>Eurotiales</taxon>
        <taxon>Aspergillaceae</taxon>
        <taxon>Aspergillus</taxon>
        <taxon>Aspergillus subgen. Nidulantes</taxon>
    </lineage>
</organism>
<name>A0A0U4Z2D7_ASPCI</name>